<proteinExistence type="predicted"/>
<dbReference type="AlphaFoldDB" id="A0A0S3SH40"/>
<protein>
    <submittedName>
        <fullName evidence="1">Uncharacterized protein</fullName>
    </submittedName>
</protein>
<feature type="non-terminal residue" evidence="1">
    <location>
        <position position="1"/>
    </location>
</feature>
<keyword evidence="2" id="KW-1185">Reference proteome</keyword>
<dbReference type="Proteomes" id="UP000291084">
    <property type="component" value="Chromosome 7"/>
</dbReference>
<evidence type="ECO:0000313" key="1">
    <source>
        <dbReference type="EMBL" id="BAT92103.1"/>
    </source>
</evidence>
<organism evidence="1 2">
    <name type="scientific">Vigna angularis var. angularis</name>
    <dbReference type="NCBI Taxonomy" id="157739"/>
    <lineage>
        <taxon>Eukaryota</taxon>
        <taxon>Viridiplantae</taxon>
        <taxon>Streptophyta</taxon>
        <taxon>Embryophyta</taxon>
        <taxon>Tracheophyta</taxon>
        <taxon>Spermatophyta</taxon>
        <taxon>Magnoliopsida</taxon>
        <taxon>eudicotyledons</taxon>
        <taxon>Gunneridae</taxon>
        <taxon>Pentapetalae</taxon>
        <taxon>rosids</taxon>
        <taxon>fabids</taxon>
        <taxon>Fabales</taxon>
        <taxon>Fabaceae</taxon>
        <taxon>Papilionoideae</taxon>
        <taxon>50 kb inversion clade</taxon>
        <taxon>NPAAA clade</taxon>
        <taxon>indigoferoid/millettioid clade</taxon>
        <taxon>Phaseoleae</taxon>
        <taxon>Vigna</taxon>
    </lineage>
</organism>
<dbReference type="EMBL" id="AP015040">
    <property type="protein sequence ID" value="BAT92103.1"/>
    <property type="molecule type" value="Genomic_DNA"/>
</dbReference>
<name>A0A0S3SH40_PHAAN</name>
<evidence type="ECO:0000313" key="2">
    <source>
        <dbReference type="Proteomes" id="UP000291084"/>
    </source>
</evidence>
<gene>
    <name evidence="1" type="primary">Vigan.07G076600</name>
    <name evidence="1" type="ORF">VIGAN_07076600</name>
</gene>
<sequence length="72" mass="8412">FNHVQTSHPWTIYSSPTCIEPKSQSFNHKYRDQHKGQDRKFLVTRTSVQDLSTSPILVHRSRNFPQKSKSDA</sequence>
<reference evidence="1 2" key="1">
    <citation type="journal article" date="2015" name="Sci. Rep.">
        <title>The power of single molecule real-time sequencing technology in the de novo assembly of a eukaryotic genome.</title>
        <authorList>
            <person name="Sakai H."/>
            <person name="Naito K."/>
            <person name="Ogiso-Tanaka E."/>
            <person name="Takahashi Y."/>
            <person name="Iseki K."/>
            <person name="Muto C."/>
            <person name="Satou K."/>
            <person name="Teruya K."/>
            <person name="Shiroma A."/>
            <person name="Shimoji M."/>
            <person name="Hirano T."/>
            <person name="Itoh T."/>
            <person name="Kaga A."/>
            <person name="Tomooka N."/>
        </authorList>
    </citation>
    <scope>NUCLEOTIDE SEQUENCE [LARGE SCALE GENOMIC DNA]</scope>
    <source>
        <strain evidence="2">cv. Shumari</strain>
    </source>
</reference>
<accession>A0A0S3SH40</accession>